<comment type="caution">
    <text evidence="8">The sequence shown here is derived from an EMBL/GenBank/DDBJ whole genome shotgun (WGS) entry which is preliminary data.</text>
</comment>
<accession>A0A5C4TEW5</accession>
<sequence>MCCPFWEVAPVTLFDVAKKNVKGNLKHYLMYLISMISSVVIFFTFVSLQYSDEIRAGLESSESVRAIFAQASYLLMLFMAIFIWYSNSFFTKKRKKEVGLYSLLGVRKKTIARMLFYENVMMGAVALVAGIVLGTFLSKLFAMLFLRLMDSAVQVGVVFSFEALVHTTIVFAAMVLLTSVQGYRLIYRFKLIELFQAEKEGEVTPKPSFRGAAAAVALLAAGYWVMWQPIVTTGQYMRNLLFVLVVMVAGTYLLFRFVTVALLQAAKRSKSRYYRGINMIGTAQLMYRIQGNARVLTIISLLSAVTLSAGCVGYSMYYSNGKTAALVSPFSLMHVSKGEAFDAQVRSVLEQDREHPVELAQDLPVIKAKGVMTRSDILPPRYSREDDNPVKLIAASTYNKIQTELGRTGNVRLKGDEALGIKPMYTNYTSADYAGEALALQLPGGTRNAAFVGMTEERVLNWSFPDYMVIVSDEAFEDMSRQIAPIVYKAYKIAREQSMKQTSERLYALDAELRKLPTFYTEYRKGLEEAGINLFTLGFLGLVFLAATGSIIYFKQLTEAHSDKERYAILRKIGVRKKEVGLSVAKQTGFIFALPLAVGLLHCGAILKAITTLYGSVSEVNLTVPIASAMLVYLLLYCGYYALTVRSYNKIVNG</sequence>
<feature type="transmembrane region" description="Helical" evidence="6">
    <location>
        <begin position="239"/>
        <end position="263"/>
    </location>
</feature>
<feature type="transmembrane region" description="Helical" evidence="6">
    <location>
        <begin position="622"/>
        <end position="643"/>
    </location>
</feature>
<evidence type="ECO:0000313" key="8">
    <source>
        <dbReference type="EMBL" id="TNJ67040.1"/>
    </source>
</evidence>
<feature type="transmembrane region" description="Helical" evidence="6">
    <location>
        <begin position="28"/>
        <end position="46"/>
    </location>
</feature>
<feature type="transmembrane region" description="Helical" evidence="6">
    <location>
        <begin position="534"/>
        <end position="554"/>
    </location>
</feature>
<feature type="domain" description="ABC3 transporter permease C-terminal" evidence="7">
    <location>
        <begin position="539"/>
        <end position="635"/>
    </location>
</feature>
<comment type="subcellular location">
    <subcellularLocation>
        <location evidence="1 6">Cell membrane</location>
        <topology evidence="1 6">Multi-pass membrane protein</topology>
    </subcellularLocation>
</comment>
<evidence type="ECO:0000313" key="9">
    <source>
        <dbReference type="Proteomes" id="UP000307943"/>
    </source>
</evidence>
<dbReference type="GO" id="GO:0055085">
    <property type="term" value="P:transmembrane transport"/>
    <property type="evidence" value="ECO:0007669"/>
    <property type="project" value="UniProtKB-UniRule"/>
</dbReference>
<dbReference type="Proteomes" id="UP000307943">
    <property type="component" value="Unassembled WGS sequence"/>
</dbReference>
<protein>
    <submittedName>
        <fullName evidence="8">ABC transporter permease</fullName>
    </submittedName>
</protein>
<feature type="transmembrane region" description="Helical" evidence="6">
    <location>
        <begin position="209"/>
        <end position="227"/>
    </location>
</feature>
<dbReference type="PANTHER" id="PTHR46795:SF3">
    <property type="entry name" value="ABC TRANSPORTER PERMEASE"/>
    <property type="match status" value="1"/>
</dbReference>
<keyword evidence="4 6" id="KW-1133">Transmembrane helix</keyword>
<reference evidence="8 9" key="1">
    <citation type="submission" date="2019-05" db="EMBL/GenBank/DDBJ databases">
        <title>We sequenced the genome of Paenibacillus hemerocallicola KCTC 33185 for further insight into its adaptation and study the phylogeny of Paenibacillus.</title>
        <authorList>
            <person name="Narsing Rao M.P."/>
        </authorList>
    </citation>
    <scope>NUCLEOTIDE SEQUENCE [LARGE SCALE GENOMIC DNA]</scope>
    <source>
        <strain evidence="8 9">KCTC 33185</strain>
    </source>
</reference>
<dbReference type="AlphaFoldDB" id="A0A5C4TEW5"/>
<keyword evidence="6" id="KW-0813">Transport</keyword>
<dbReference type="PIRSF" id="PIRSF018968">
    <property type="entry name" value="ABC_permease_BceB"/>
    <property type="match status" value="1"/>
</dbReference>
<evidence type="ECO:0000256" key="1">
    <source>
        <dbReference type="ARBA" id="ARBA00004651"/>
    </source>
</evidence>
<feature type="transmembrane region" description="Helical" evidence="6">
    <location>
        <begin position="295"/>
        <end position="317"/>
    </location>
</feature>
<evidence type="ECO:0000256" key="6">
    <source>
        <dbReference type="PIRNR" id="PIRNR018968"/>
    </source>
</evidence>
<dbReference type="InterPro" id="IPR027022">
    <property type="entry name" value="ABC_permease_BceB-typ"/>
</dbReference>
<evidence type="ECO:0000256" key="3">
    <source>
        <dbReference type="ARBA" id="ARBA00022692"/>
    </source>
</evidence>
<dbReference type="GO" id="GO:0005886">
    <property type="term" value="C:plasma membrane"/>
    <property type="evidence" value="ECO:0007669"/>
    <property type="project" value="UniProtKB-SubCell"/>
</dbReference>
<evidence type="ECO:0000256" key="4">
    <source>
        <dbReference type="ARBA" id="ARBA00022989"/>
    </source>
</evidence>
<evidence type="ECO:0000259" key="7">
    <source>
        <dbReference type="Pfam" id="PF02687"/>
    </source>
</evidence>
<keyword evidence="5 6" id="KW-0472">Membrane</keyword>
<evidence type="ECO:0000256" key="2">
    <source>
        <dbReference type="ARBA" id="ARBA00022475"/>
    </source>
</evidence>
<dbReference type="EMBL" id="VDCQ01000007">
    <property type="protein sequence ID" value="TNJ67040.1"/>
    <property type="molecule type" value="Genomic_DNA"/>
</dbReference>
<gene>
    <name evidence="8" type="ORF">FE784_07535</name>
</gene>
<proteinExistence type="inferred from homology"/>
<keyword evidence="3 6" id="KW-0812">Transmembrane</keyword>
<feature type="transmembrane region" description="Helical" evidence="6">
    <location>
        <begin position="157"/>
        <end position="180"/>
    </location>
</feature>
<feature type="domain" description="ABC3 transporter permease C-terminal" evidence="7">
    <location>
        <begin position="72"/>
        <end position="183"/>
    </location>
</feature>
<dbReference type="OrthoDB" id="1705903at2"/>
<comment type="similarity">
    <text evidence="6">Belongs to the ABC-4 integral membrane protein family.</text>
</comment>
<keyword evidence="2 6" id="KW-1003">Cell membrane</keyword>
<feature type="transmembrane region" description="Helical" evidence="6">
    <location>
        <begin position="66"/>
        <end position="86"/>
    </location>
</feature>
<dbReference type="PANTHER" id="PTHR46795">
    <property type="entry name" value="ABC TRANSPORTER PERMEASE-RELATED-RELATED"/>
    <property type="match status" value="1"/>
</dbReference>
<feature type="transmembrane region" description="Helical" evidence="6">
    <location>
        <begin position="115"/>
        <end position="137"/>
    </location>
</feature>
<evidence type="ECO:0000256" key="5">
    <source>
        <dbReference type="ARBA" id="ARBA00023136"/>
    </source>
</evidence>
<dbReference type="Pfam" id="PF02687">
    <property type="entry name" value="FtsX"/>
    <property type="match status" value="2"/>
</dbReference>
<name>A0A5C4TEW5_9BACL</name>
<feature type="transmembrane region" description="Helical" evidence="6">
    <location>
        <begin position="590"/>
        <end position="610"/>
    </location>
</feature>
<organism evidence="8 9">
    <name type="scientific">Paenibacillus hemerocallicola</name>
    <dbReference type="NCBI Taxonomy" id="1172614"/>
    <lineage>
        <taxon>Bacteria</taxon>
        <taxon>Bacillati</taxon>
        <taxon>Bacillota</taxon>
        <taxon>Bacilli</taxon>
        <taxon>Bacillales</taxon>
        <taxon>Paenibacillaceae</taxon>
        <taxon>Paenibacillus</taxon>
    </lineage>
</organism>
<dbReference type="InterPro" id="IPR003838">
    <property type="entry name" value="ABC3_permease_C"/>
</dbReference>
<keyword evidence="9" id="KW-1185">Reference proteome</keyword>
<dbReference type="InterPro" id="IPR052536">
    <property type="entry name" value="ABC-4_Integral_Memb_Prot"/>
</dbReference>